<evidence type="ECO:0000313" key="9">
    <source>
        <dbReference type="EMBL" id="MRI84399.1"/>
    </source>
</evidence>
<dbReference type="Proteomes" id="UP000440066">
    <property type="component" value="Unassembled WGS sequence"/>
</dbReference>
<evidence type="ECO:0000313" key="13">
    <source>
        <dbReference type="Proteomes" id="UP000469870"/>
    </source>
</evidence>
<dbReference type="GO" id="GO:0016020">
    <property type="term" value="C:membrane"/>
    <property type="evidence" value="ECO:0007669"/>
    <property type="project" value="UniProtKB-SubCell"/>
</dbReference>
<feature type="coiled-coil region" evidence="6">
    <location>
        <begin position="120"/>
        <end position="147"/>
    </location>
</feature>
<name>A0A6I2GGE9_9LACT</name>
<evidence type="ECO:0000256" key="6">
    <source>
        <dbReference type="SAM" id="Coils"/>
    </source>
</evidence>
<dbReference type="EMBL" id="WJQT01000009">
    <property type="protein sequence ID" value="MRJ47385.1"/>
    <property type="molecule type" value="Genomic_DNA"/>
</dbReference>
<gene>
    <name evidence="10" type="ORF">GF867_07395</name>
    <name evidence="9" type="ORF">GIY09_00580</name>
    <name evidence="8" type="ORF">GIY11_05970</name>
</gene>
<organism evidence="9 11">
    <name type="scientific">Fundicoccus ignavus</name>
    <dbReference type="NCBI Taxonomy" id="2664442"/>
    <lineage>
        <taxon>Bacteria</taxon>
        <taxon>Bacillati</taxon>
        <taxon>Bacillota</taxon>
        <taxon>Bacilli</taxon>
        <taxon>Lactobacillales</taxon>
        <taxon>Aerococcaceae</taxon>
        <taxon>Fundicoccus</taxon>
    </lineage>
</organism>
<keyword evidence="4 7" id="KW-1133">Transmembrane helix</keyword>
<comment type="similarity">
    <text evidence="2">Belongs to the LemA family.</text>
</comment>
<accession>A0A6I2GGE9</accession>
<dbReference type="AlphaFoldDB" id="A0A6I2GGE9"/>
<evidence type="ECO:0000256" key="2">
    <source>
        <dbReference type="ARBA" id="ARBA00008854"/>
    </source>
</evidence>
<feature type="transmembrane region" description="Helical" evidence="7">
    <location>
        <begin position="6"/>
        <end position="25"/>
    </location>
</feature>
<dbReference type="RefSeq" id="WP_153832464.1">
    <property type="nucleotide sequence ID" value="NZ_WJQR01000005.1"/>
</dbReference>
<dbReference type="PANTHER" id="PTHR34478:SF2">
    <property type="entry name" value="MEMBRANE PROTEIN"/>
    <property type="match status" value="1"/>
</dbReference>
<proteinExistence type="inferred from homology"/>
<dbReference type="Proteomes" id="UP000430975">
    <property type="component" value="Unassembled WGS sequence"/>
</dbReference>
<keyword evidence="5 7" id="KW-0472">Membrane</keyword>
<evidence type="ECO:0000256" key="3">
    <source>
        <dbReference type="ARBA" id="ARBA00022692"/>
    </source>
</evidence>
<dbReference type="Proteomes" id="UP000469870">
    <property type="component" value="Unassembled WGS sequence"/>
</dbReference>
<reference evidence="11 13" key="2">
    <citation type="submission" date="2019-11" db="EMBL/GenBank/DDBJ databases">
        <title>Characterisation of Fundicoccus ignavus gen. nov. sp. nov., a novel genus of the family Aerococcaceae isolated from bulk tank milk.</title>
        <authorList>
            <person name="Siebert A."/>
            <person name="Huptas C."/>
            <person name="Wenning M."/>
            <person name="Scherer S."/>
            <person name="Doll E.V."/>
        </authorList>
    </citation>
    <scope>NUCLEOTIDE SEQUENCE [LARGE SCALE GENOMIC DNA]</scope>
    <source>
        <strain evidence="8 13">DSM 109653</strain>
        <strain evidence="9 11">WS4759</strain>
    </source>
</reference>
<keyword evidence="3 7" id="KW-0812">Transmembrane</keyword>
<evidence type="ECO:0000313" key="12">
    <source>
        <dbReference type="Proteomes" id="UP000440066"/>
    </source>
</evidence>
<comment type="caution">
    <text evidence="9">The sequence shown here is derived from an EMBL/GenBank/DDBJ whole genome shotgun (WGS) entry which is preliminary data.</text>
</comment>
<evidence type="ECO:0000313" key="8">
    <source>
        <dbReference type="EMBL" id="MRI81560.1"/>
    </source>
</evidence>
<protein>
    <submittedName>
        <fullName evidence="9">LemA family protein</fullName>
    </submittedName>
</protein>
<evidence type="ECO:0000256" key="5">
    <source>
        <dbReference type="ARBA" id="ARBA00023136"/>
    </source>
</evidence>
<dbReference type="InterPro" id="IPR007156">
    <property type="entry name" value="MamQ_LemA"/>
</dbReference>
<dbReference type="EMBL" id="WJQS01000001">
    <property type="protein sequence ID" value="MRI84399.1"/>
    <property type="molecule type" value="Genomic_DNA"/>
</dbReference>
<keyword evidence="6" id="KW-0175">Coiled coil</keyword>
<evidence type="ECO:0000313" key="10">
    <source>
        <dbReference type="EMBL" id="MRJ47385.1"/>
    </source>
</evidence>
<evidence type="ECO:0000313" key="11">
    <source>
        <dbReference type="Proteomes" id="UP000430975"/>
    </source>
</evidence>
<dbReference type="Pfam" id="PF04011">
    <property type="entry name" value="LemA"/>
    <property type="match status" value="1"/>
</dbReference>
<dbReference type="Gene3D" id="1.20.1440.20">
    <property type="entry name" value="LemA-like domain"/>
    <property type="match status" value="1"/>
</dbReference>
<dbReference type="InterPro" id="IPR023353">
    <property type="entry name" value="LemA-like_dom_sf"/>
</dbReference>
<dbReference type="EMBL" id="WJQR01000005">
    <property type="protein sequence ID" value="MRI81560.1"/>
    <property type="molecule type" value="Genomic_DNA"/>
</dbReference>
<reference evidence="10 12" key="1">
    <citation type="submission" date="2019-11" db="EMBL/GenBank/DDBJ databases">
        <title>Characterisation of Fundicoccus ignavus gen. nov. sp. nov., a novel genus of the family Aerococcaceae from bulk tank milk.</title>
        <authorList>
            <person name="Siebert A."/>
            <person name="Huptas C."/>
            <person name="Wenning M."/>
            <person name="Scherer S."/>
            <person name="Doll E.V."/>
        </authorList>
    </citation>
    <scope>NUCLEOTIDE SEQUENCE [LARGE SCALE GENOMIC DNA]</scope>
    <source>
        <strain evidence="10 12">DSM 109652</strain>
    </source>
</reference>
<comment type="subcellular location">
    <subcellularLocation>
        <location evidence="1">Membrane</location>
        <topology evidence="1">Single-pass membrane protein</topology>
    </subcellularLocation>
</comment>
<sequence length="186" mass="20812">MLTALIILGVLVVIAFVWISIYNSLIKLRTWAEGSFSQIDVQLQRRNDLIPNIVETVKGYASHERETLEAVTAARQQIMNLPADATPEQINAMSNQLSGALSRLLAVAEAYPDLKANTNFQELQRTLEDTENKIATARQLYNSSIQQYNQRVQTIPTNIVAGVHGFTVKPYLETPETARQAPQVQF</sequence>
<dbReference type="PANTHER" id="PTHR34478">
    <property type="entry name" value="PROTEIN LEMA"/>
    <property type="match status" value="1"/>
</dbReference>
<dbReference type="SUPFAM" id="SSF140478">
    <property type="entry name" value="LemA-like"/>
    <property type="match status" value="1"/>
</dbReference>
<evidence type="ECO:0000256" key="1">
    <source>
        <dbReference type="ARBA" id="ARBA00004167"/>
    </source>
</evidence>
<evidence type="ECO:0000256" key="7">
    <source>
        <dbReference type="SAM" id="Phobius"/>
    </source>
</evidence>
<evidence type="ECO:0000256" key="4">
    <source>
        <dbReference type="ARBA" id="ARBA00022989"/>
    </source>
</evidence>
<keyword evidence="11" id="KW-1185">Reference proteome</keyword>